<dbReference type="GO" id="GO:0005524">
    <property type="term" value="F:ATP binding"/>
    <property type="evidence" value="ECO:0007669"/>
    <property type="project" value="UniProtKB-KW"/>
</dbReference>
<dbReference type="PANTHER" id="PTHR42794">
    <property type="entry name" value="HEMIN IMPORT ATP-BINDING PROTEIN HMUV"/>
    <property type="match status" value="1"/>
</dbReference>
<evidence type="ECO:0000256" key="2">
    <source>
        <dbReference type="ARBA" id="ARBA00022741"/>
    </source>
</evidence>
<keyword evidence="1" id="KW-0813">Transport</keyword>
<dbReference type="SUPFAM" id="SSF52540">
    <property type="entry name" value="P-loop containing nucleoside triphosphate hydrolases"/>
    <property type="match status" value="1"/>
</dbReference>
<dbReference type="FunFam" id="3.40.50.300:FF:000134">
    <property type="entry name" value="Iron-enterobactin ABC transporter ATP-binding protein"/>
    <property type="match status" value="1"/>
</dbReference>
<dbReference type="Proteomes" id="UP000677180">
    <property type="component" value="Chromosome"/>
</dbReference>
<dbReference type="InterPro" id="IPR003593">
    <property type="entry name" value="AAA+_ATPase"/>
</dbReference>
<sequence>MNTMLATQNLGCALGKYPILNGVDLEVPEGEMMALVGPNGTGKSTLLRTLAGLLPIQSGRVLVAGRDLVKLSPLERARTLAMVGQQEETPADLRVAEVVALGLLPHRPPWSGGGRKERNAVAEALEQVSMTAYANRGFHQLSGGEQRRVLLARGLAQRTELLLLDEPTNHLDIRHQHALLRMVRGLGRTVIAAIHDLDLAATYFDHIVVLNDGGVAADGKPSEVLTPELVGDVFGMAASMVTDPATGEPRLLLSYP</sequence>
<dbReference type="GO" id="GO:0016887">
    <property type="term" value="F:ATP hydrolysis activity"/>
    <property type="evidence" value="ECO:0007669"/>
    <property type="project" value="InterPro"/>
</dbReference>
<proteinExistence type="predicted"/>
<dbReference type="EMBL" id="CP072385">
    <property type="protein sequence ID" value="QUC11427.1"/>
    <property type="molecule type" value="Genomic_DNA"/>
</dbReference>
<accession>A0AB37HYD5</accession>
<feature type="domain" description="ABC transporter" evidence="4">
    <location>
        <begin position="5"/>
        <end position="237"/>
    </location>
</feature>
<evidence type="ECO:0000313" key="6">
    <source>
        <dbReference type="Proteomes" id="UP000677180"/>
    </source>
</evidence>
<dbReference type="RefSeq" id="WP_014847800.1">
    <property type="nucleotide sequence ID" value="NZ_CP040007.1"/>
</dbReference>
<dbReference type="AlphaFoldDB" id="A0AB37HYD5"/>
<dbReference type="InterPro" id="IPR017871">
    <property type="entry name" value="ABC_transporter-like_CS"/>
</dbReference>
<dbReference type="CDD" id="cd03214">
    <property type="entry name" value="ABC_Iron-Siderophores_B12_Hemin"/>
    <property type="match status" value="1"/>
</dbReference>
<dbReference type="PROSITE" id="PS50893">
    <property type="entry name" value="ABC_TRANSPORTER_2"/>
    <property type="match status" value="1"/>
</dbReference>
<dbReference type="PROSITE" id="PS00211">
    <property type="entry name" value="ABC_TRANSPORTER_1"/>
    <property type="match status" value="1"/>
</dbReference>
<dbReference type="PANTHER" id="PTHR42794:SF2">
    <property type="entry name" value="ABC TRANSPORTER ATP-BINDING PROTEIN"/>
    <property type="match status" value="1"/>
</dbReference>
<dbReference type="Pfam" id="PF00005">
    <property type="entry name" value="ABC_tran"/>
    <property type="match status" value="1"/>
</dbReference>
<evidence type="ECO:0000256" key="3">
    <source>
        <dbReference type="ARBA" id="ARBA00022840"/>
    </source>
</evidence>
<evidence type="ECO:0000256" key="1">
    <source>
        <dbReference type="ARBA" id="ARBA00022448"/>
    </source>
</evidence>
<evidence type="ECO:0000313" key="5">
    <source>
        <dbReference type="EMBL" id="QUC11427.1"/>
    </source>
</evidence>
<gene>
    <name evidence="5" type="ORF">J5A53_01615</name>
</gene>
<dbReference type="InterPro" id="IPR003439">
    <property type="entry name" value="ABC_transporter-like_ATP-bd"/>
</dbReference>
<dbReference type="InterPro" id="IPR027417">
    <property type="entry name" value="P-loop_NTPase"/>
</dbReference>
<name>A0AB37HYD5_9ACTN</name>
<keyword evidence="2" id="KW-0547">Nucleotide-binding</keyword>
<dbReference type="SMART" id="SM00382">
    <property type="entry name" value="AAA"/>
    <property type="match status" value="1"/>
</dbReference>
<dbReference type="Gene3D" id="3.40.50.300">
    <property type="entry name" value="P-loop containing nucleotide triphosphate hydrolases"/>
    <property type="match status" value="1"/>
</dbReference>
<protein>
    <submittedName>
        <fullName evidence="5">ABC transporter ATP-binding protein</fullName>
    </submittedName>
</protein>
<keyword evidence="3 5" id="KW-0067">ATP-binding</keyword>
<reference evidence="5" key="1">
    <citation type="submission" date="2021-03" db="EMBL/GenBank/DDBJ databases">
        <title>Human Oral Microbial Genomes.</title>
        <authorList>
            <person name="Johnston C.D."/>
            <person name="Chen T."/>
            <person name="Dewhirst F.E."/>
        </authorList>
    </citation>
    <scope>NUCLEOTIDE SEQUENCE</scope>
    <source>
        <strain evidence="5">F0714</strain>
    </source>
</reference>
<evidence type="ECO:0000259" key="4">
    <source>
        <dbReference type="PROSITE" id="PS50893"/>
    </source>
</evidence>
<organism evidence="5 6">
    <name type="scientific">Arachnia propionica</name>
    <dbReference type="NCBI Taxonomy" id="1750"/>
    <lineage>
        <taxon>Bacteria</taxon>
        <taxon>Bacillati</taxon>
        <taxon>Actinomycetota</taxon>
        <taxon>Actinomycetes</taxon>
        <taxon>Propionibacteriales</taxon>
        <taxon>Propionibacteriaceae</taxon>
        <taxon>Arachnia</taxon>
    </lineage>
</organism>